<organism evidence="1 2">
    <name type="scientific">Aspergillus mulundensis</name>
    <dbReference type="NCBI Taxonomy" id="1810919"/>
    <lineage>
        <taxon>Eukaryota</taxon>
        <taxon>Fungi</taxon>
        <taxon>Dikarya</taxon>
        <taxon>Ascomycota</taxon>
        <taxon>Pezizomycotina</taxon>
        <taxon>Eurotiomycetes</taxon>
        <taxon>Eurotiomycetidae</taxon>
        <taxon>Eurotiales</taxon>
        <taxon>Aspergillaceae</taxon>
        <taxon>Aspergillus</taxon>
        <taxon>Aspergillus subgen. Nidulantes</taxon>
    </lineage>
</organism>
<name>A0A3D8R047_9EURO</name>
<proteinExistence type="predicted"/>
<dbReference type="AlphaFoldDB" id="A0A3D8R047"/>
<gene>
    <name evidence="1" type="ORF">DSM5745_09298</name>
</gene>
<accession>A0A3D8R047</accession>
<evidence type="ECO:0000313" key="1">
    <source>
        <dbReference type="EMBL" id="RDW67432.1"/>
    </source>
</evidence>
<protein>
    <submittedName>
        <fullName evidence="1">Uncharacterized protein</fullName>
    </submittedName>
</protein>
<dbReference type="EMBL" id="PVWQ01000012">
    <property type="protein sequence ID" value="RDW67432.1"/>
    <property type="molecule type" value="Genomic_DNA"/>
</dbReference>
<dbReference type="Proteomes" id="UP000256690">
    <property type="component" value="Unassembled WGS sequence"/>
</dbReference>
<evidence type="ECO:0000313" key="2">
    <source>
        <dbReference type="Proteomes" id="UP000256690"/>
    </source>
</evidence>
<reference evidence="1 2" key="1">
    <citation type="journal article" date="2018" name="IMA Fungus">
        <title>IMA Genome-F 9: Draft genome sequence of Annulohypoxylon stygium, Aspergillus mulundensis, Berkeleyomyces basicola (syn. Thielaviopsis basicola), Ceratocystis smalleyi, two Cercospora beticola strains, Coleophoma cylindrospora, Fusarium fracticaudum, Phialophora cf. hyalina, and Morchella septimelata.</title>
        <authorList>
            <person name="Wingfield B.D."/>
            <person name="Bills G.F."/>
            <person name="Dong Y."/>
            <person name="Huang W."/>
            <person name="Nel W.J."/>
            <person name="Swalarsk-Parry B.S."/>
            <person name="Vaghefi N."/>
            <person name="Wilken P.M."/>
            <person name="An Z."/>
            <person name="de Beer Z.W."/>
            <person name="De Vos L."/>
            <person name="Chen L."/>
            <person name="Duong T.A."/>
            <person name="Gao Y."/>
            <person name="Hammerbacher A."/>
            <person name="Kikkert J.R."/>
            <person name="Li Y."/>
            <person name="Li H."/>
            <person name="Li K."/>
            <person name="Li Q."/>
            <person name="Liu X."/>
            <person name="Ma X."/>
            <person name="Naidoo K."/>
            <person name="Pethybridge S.J."/>
            <person name="Sun J."/>
            <person name="Steenkamp E.T."/>
            <person name="van der Nest M.A."/>
            <person name="van Wyk S."/>
            <person name="Wingfield M.J."/>
            <person name="Xiong C."/>
            <person name="Yue Q."/>
            <person name="Zhang X."/>
        </authorList>
    </citation>
    <scope>NUCLEOTIDE SEQUENCE [LARGE SCALE GENOMIC DNA]</scope>
    <source>
        <strain evidence="1 2">DSM 5745</strain>
    </source>
</reference>
<dbReference type="RefSeq" id="XP_026600400.1">
    <property type="nucleotide sequence ID" value="XM_026751314.1"/>
</dbReference>
<comment type="caution">
    <text evidence="1">The sequence shown here is derived from an EMBL/GenBank/DDBJ whole genome shotgun (WGS) entry which is preliminary data.</text>
</comment>
<dbReference type="GeneID" id="38119668"/>
<keyword evidence="2" id="KW-1185">Reference proteome</keyword>
<sequence length="361" mass="42780">MFDLNRLGLSDWTTIEPLFDKAINSPSEITPEEKHQIAQWAPREDMEERCQKYLGRSLQDLIQTAANDPDSLTYPEWRLLCDGFYIMKLLLSGERFSVMGSRMWKQEDLSDKWQRALKSVLTPLEFRAHQASQDTQLCLKKMAELRKQQEQHPDYEPTPWNPTKPPRWIQRILDQGGDMSWGYVIFCYSLSGSEAWQKFHEEFHERVDWLPAARPGGDKLQSTKIVDLTNFDGPEGDIGLLRARFRSMRDAGELRHGLMRDVFLYVSTECRDSWQDRRAFPWCWAVDPDWTLDGADEDGYDGRVPVAWGIAYDKFYRFVSLHEFSLKDMWRDWHEMRRELPDQRQPGWAFTKLDRPRWPYN</sequence>
<dbReference type="OrthoDB" id="4777915at2759"/>